<dbReference type="Proteomes" id="UP000075901">
    <property type="component" value="Unassembled WGS sequence"/>
</dbReference>
<keyword evidence="3" id="KW-1185">Reference proteome</keyword>
<feature type="compositionally biased region" description="Basic residues" evidence="1">
    <location>
        <begin position="49"/>
        <end position="61"/>
    </location>
</feature>
<organism evidence="2 3">
    <name type="scientific">Anopheles maculatus</name>
    <dbReference type="NCBI Taxonomy" id="74869"/>
    <lineage>
        <taxon>Eukaryota</taxon>
        <taxon>Metazoa</taxon>
        <taxon>Ecdysozoa</taxon>
        <taxon>Arthropoda</taxon>
        <taxon>Hexapoda</taxon>
        <taxon>Insecta</taxon>
        <taxon>Pterygota</taxon>
        <taxon>Neoptera</taxon>
        <taxon>Endopterygota</taxon>
        <taxon>Diptera</taxon>
        <taxon>Nematocera</taxon>
        <taxon>Culicoidea</taxon>
        <taxon>Culicidae</taxon>
        <taxon>Anophelinae</taxon>
        <taxon>Anopheles</taxon>
        <taxon>Anopheles maculatus group</taxon>
    </lineage>
</organism>
<feature type="region of interest" description="Disordered" evidence="1">
    <location>
        <begin position="1"/>
        <end position="80"/>
    </location>
</feature>
<proteinExistence type="predicted"/>
<protein>
    <submittedName>
        <fullName evidence="2">Uncharacterized protein</fullName>
    </submittedName>
</protein>
<feature type="compositionally biased region" description="Basic and acidic residues" evidence="1">
    <location>
        <begin position="37"/>
        <end position="48"/>
    </location>
</feature>
<dbReference type="VEuPathDB" id="VectorBase:AMAM015021"/>
<evidence type="ECO:0000313" key="2">
    <source>
        <dbReference type="EnsemblMetazoa" id="AMAM015021-PA"/>
    </source>
</evidence>
<sequence length="185" mass="21028">MKPRLGRPRRLGSLLAENDVEPGDVTSFPRLNRHTSLGRESDSEEPKFHMMHRLRSTRPSKRGTADPNESASSGEEDDDDGFEILTAENLFSTLLSRVRALTNRLNVNDVNSTRFPASRFMSNLRQTQSPFWHHQDPFGRNLTEGGNAANAWRHSMSRDLSTDIDSMFSRSGATLPRGEYRSFYK</sequence>
<dbReference type="EnsemblMetazoa" id="AMAM015021-RA">
    <property type="protein sequence ID" value="AMAM015021-PA"/>
    <property type="gene ID" value="AMAM015021"/>
</dbReference>
<reference evidence="3" key="1">
    <citation type="submission" date="2013-09" db="EMBL/GenBank/DDBJ databases">
        <title>The Genome Sequence of Anopheles maculatus species B.</title>
        <authorList>
            <consortium name="The Broad Institute Genomics Platform"/>
            <person name="Neafsey D.E."/>
            <person name="Besansky N."/>
            <person name="Howell P."/>
            <person name="Walton C."/>
            <person name="Young S.K."/>
            <person name="Zeng Q."/>
            <person name="Gargeya S."/>
            <person name="Fitzgerald M."/>
            <person name="Haas B."/>
            <person name="Abouelleil A."/>
            <person name="Allen A.W."/>
            <person name="Alvarado L."/>
            <person name="Arachchi H.M."/>
            <person name="Berlin A.M."/>
            <person name="Chapman S.B."/>
            <person name="Gainer-Dewar J."/>
            <person name="Goldberg J."/>
            <person name="Griggs A."/>
            <person name="Gujja S."/>
            <person name="Hansen M."/>
            <person name="Howarth C."/>
            <person name="Imamovic A."/>
            <person name="Ireland A."/>
            <person name="Larimer J."/>
            <person name="McCowan C."/>
            <person name="Murphy C."/>
            <person name="Pearson M."/>
            <person name="Poon T.W."/>
            <person name="Priest M."/>
            <person name="Roberts A."/>
            <person name="Saif S."/>
            <person name="Shea T."/>
            <person name="Sisk P."/>
            <person name="Sykes S."/>
            <person name="Wortman J."/>
            <person name="Nusbaum C."/>
            <person name="Birren B."/>
        </authorList>
    </citation>
    <scope>NUCLEOTIDE SEQUENCE [LARGE SCALE GENOMIC DNA]</scope>
    <source>
        <strain evidence="3">maculatus3</strain>
    </source>
</reference>
<accession>A0A182SWT1</accession>
<reference evidence="2" key="2">
    <citation type="submission" date="2020-05" db="UniProtKB">
        <authorList>
            <consortium name="EnsemblMetazoa"/>
        </authorList>
    </citation>
    <scope>IDENTIFICATION</scope>
    <source>
        <strain evidence="2">maculatus3</strain>
    </source>
</reference>
<evidence type="ECO:0000313" key="3">
    <source>
        <dbReference type="Proteomes" id="UP000075901"/>
    </source>
</evidence>
<evidence type="ECO:0000256" key="1">
    <source>
        <dbReference type="SAM" id="MobiDB-lite"/>
    </source>
</evidence>
<feature type="compositionally biased region" description="Basic residues" evidence="1">
    <location>
        <begin position="1"/>
        <end position="10"/>
    </location>
</feature>
<name>A0A182SWT1_9DIPT</name>
<dbReference type="AlphaFoldDB" id="A0A182SWT1"/>